<dbReference type="InterPro" id="IPR026325">
    <property type="entry name" value="DUF932"/>
</dbReference>
<evidence type="ECO:0000313" key="2">
    <source>
        <dbReference type="Proteomes" id="UP000520814"/>
    </source>
</evidence>
<comment type="caution">
    <text evidence="1">The sequence shown here is derived from an EMBL/GenBank/DDBJ whole genome shotgun (WGS) entry which is preliminary data.</text>
</comment>
<name>A0A7W9SRP2_ARMRO</name>
<accession>A0A7W9SRP2</accession>
<dbReference type="Pfam" id="PF06067">
    <property type="entry name" value="DUF932"/>
    <property type="match status" value="1"/>
</dbReference>
<protein>
    <recommendedName>
        <fullName evidence="3">DUF932 domain-containing protein</fullName>
    </recommendedName>
</protein>
<evidence type="ECO:0008006" key="3">
    <source>
        <dbReference type="Google" id="ProtNLM"/>
    </source>
</evidence>
<sequence>MTLTLDGVCDRVSADDTGKHDHLVSVHELSLQNGRLYFPGADDDGFGFALSPWAMGQACTRLGMPAAYFAKCPPELQDRQFNYWRSLDEEARKKAGGDGGDTWTIRAKNATVRGVLSARYEKLDNRQLVNALQPALAGTEYQVKLFDLCDEGFHLRVIDPRMSRLALPGDPLVVAIHIANSEVGLRAVTIDACIFRQVCSNGLLRKMAGKSLLRQRHIHVAQEAFVPSLQEAIGQARLVAAAFIEQMILSTKTVVPDPARAIEILADAWKLSKQTAEYIKFGLLGEAHQESMYGLLNAVTNAAQRLPVEGRVELETLASILIDTNDTRRESASLRQRILTPRALVGA</sequence>
<keyword evidence="2" id="KW-1185">Reference proteome</keyword>
<organism evidence="1 2">
    <name type="scientific">Armatimonas rosea</name>
    <dbReference type="NCBI Taxonomy" id="685828"/>
    <lineage>
        <taxon>Bacteria</taxon>
        <taxon>Bacillati</taxon>
        <taxon>Armatimonadota</taxon>
        <taxon>Armatimonadia</taxon>
        <taxon>Armatimonadales</taxon>
        <taxon>Armatimonadaceae</taxon>
        <taxon>Armatimonas</taxon>
    </lineage>
</organism>
<proteinExistence type="predicted"/>
<reference evidence="1 2" key="1">
    <citation type="submission" date="2020-08" db="EMBL/GenBank/DDBJ databases">
        <title>Genomic Encyclopedia of Type Strains, Phase IV (KMG-IV): sequencing the most valuable type-strain genomes for metagenomic binning, comparative biology and taxonomic classification.</title>
        <authorList>
            <person name="Goeker M."/>
        </authorList>
    </citation>
    <scope>NUCLEOTIDE SEQUENCE [LARGE SCALE GENOMIC DNA]</scope>
    <source>
        <strain evidence="1 2">DSM 23562</strain>
    </source>
</reference>
<dbReference type="EMBL" id="JACHGW010000002">
    <property type="protein sequence ID" value="MBB6050744.1"/>
    <property type="molecule type" value="Genomic_DNA"/>
</dbReference>
<gene>
    <name evidence="1" type="ORF">HNQ39_002535</name>
</gene>
<dbReference type="AlphaFoldDB" id="A0A7W9SRP2"/>
<evidence type="ECO:0000313" key="1">
    <source>
        <dbReference type="EMBL" id="MBB6050744.1"/>
    </source>
</evidence>
<dbReference type="RefSeq" id="WP_184196261.1">
    <property type="nucleotide sequence ID" value="NZ_JACHGW010000002.1"/>
</dbReference>
<dbReference type="Proteomes" id="UP000520814">
    <property type="component" value="Unassembled WGS sequence"/>
</dbReference>